<dbReference type="Proteomes" id="UP001139887">
    <property type="component" value="Unassembled WGS sequence"/>
</dbReference>
<gene>
    <name evidence="1" type="ORF">IWW36_005531</name>
</gene>
<evidence type="ECO:0000313" key="2">
    <source>
        <dbReference type="Proteomes" id="UP001139887"/>
    </source>
</evidence>
<dbReference type="OrthoDB" id="5568663at2759"/>
<evidence type="ECO:0000313" key="1">
    <source>
        <dbReference type="EMBL" id="KAJ2843536.1"/>
    </source>
</evidence>
<protein>
    <submittedName>
        <fullName evidence="1">Uncharacterized protein</fullName>
    </submittedName>
</protein>
<dbReference type="AlphaFoldDB" id="A0A9W8I169"/>
<proteinExistence type="predicted"/>
<keyword evidence="2" id="KW-1185">Reference proteome</keyword>
<organism evidence="1 2">
    <name type="scientific">Coemansia brasiliensis</name>
    <dbReference type="NCBI Taxonomy" id="2650707"/>
    <lineage>
        <taxon>Eukaryota</taxon>
        <taxon>Fungi</taxon>
        <taxon>Fungi incertae sedis</taxon>
        <taxon>Zoopagomycota</taxon>
        <taxon>Kickxellomycotina</taxon>
        <taxon>Kickxellomycetes</taxon>
        <taxon>Kickxellales</taxon>
        <taxon>Kickxellaceae</taxon>
        <taxon>Coemansia</taxon>
    </lineage>
</organism>
<comment type="caution">
    <text evidence="1">The sequence shown here is derived from an EMBL/GenBank/DDBJ whole genome shotgun (WGS) entry which is preliminary data.</text>
</comment>
<name>A0A9W8I169_9FUNG</name>
<sequence>MRTRVMRDEDVFGTVSPASATDKQQHPVMGAPPPYHMPVAVAFDERSRQLDAMLNSSLPQYRQMYQQPIHSYSAVDISSHQQQQPDMSSMFQKLRLAMNVNERPATVTPVTSGQVAPNAHHLITPVYNA</sequence>
<dbReference type="EMBL" id="JANBUW010001379">
    <property type="protein sequence ID" value="KAJ2843536.1"/>
    <property type="molecule type" value="Genomic_DNA"/>
</dbReference>
<reference evidence="1" key="1">
    <citation type="submission" date="2022-07" db="EMBL/GenBank/DDBJ databases">
        <title>Phylogenomic reconstructions and comparative analyses of Kickxellomycotina fungi.</title>
        <authorList>
            <person name="Reynolds N.K."/>
            <person name="Stajich J.E."/>
            <person name="Barry K."/>
            <person name="Grigoriev I.V."/>
            <person name="Crous P."/>
            <person name="Smith M.E."/>
        </authorList>
    </citation>
    <scope>NUCLEOTIDE SEQUENCE</scope>
    <source>
        <strain evidence="1">NRRL 1566</strain>
    </source>
</reference>
<accession>A0A9W8I169</accession>